<evidence type="ECO:0000313" key="5">
    <source>
        <dbReference type="EMBL" id="PIB78740.1"/>
    </source>
</evidence>
<dbReference type="CDD" id="cd00130">
    <property type="entry name" value="PAS"/>
    <property type="match status" value="1"/>
</dbReference>
<dbReference type="Gene3D" id="3.30.450.20">
    <property type="entry name" value="PAS domain"/>
    <property type="match status" value="1"/>
</dbReference>
<feature type="domain" description="PAS" evidence="3">
    <location>
        <begin position="54"/>
        <end position="141"/>
    </location>
</feature>
<dbReference type="InterPro" id="IPR000014">
    <property type="entry name" value="PAS"/>
</dbReference>
<name>A0A1X1RNX2_MYCCE</name>
<dbReference type="Proteomes" id="UP000193907">
    <property type="component" value="Unassembled WGS sequence"/>
</dbReference>
<keyword evidence="2" id="KW-0472">Membrane</keyword>
<dbReference type="NCBIfam" id="TIGR00229">
    <property type="entry name" value="sensory_box"/>
    <property type="match status" value="1"/>
</dbReference>
<evidence type="ECO:0000256" key="1">
    <source>
        <dbReference type="SAM" id="MobiDB-lite"/>
    </source>
</evidence>
<reference evidence="5 7" key="2">
    <citation type="journal article" date="2017" name="Infect. Genet. Evol.">
        <title>The new phylogeny of the genus Mycobacterium: The old and the news.</title>
        <authorList>
            <person name="Tortoli E."/>
            <person name="Fedrizzi T."/>
            <person name="Meehan C.J."/>
            <person name="Trovato A."/>
            <person name="Grottola A."/>
            <person name="Giacobazzi E."/>
            <person name="Serpini G.F."/>
            <person name="Tagliazucchi S."/>
            <person name="Fabio A."/>
            <person name="Bettua C."/>
            <person name="Bertorelli R."/>
            <person name="Frascaro F."/>
            <person name="De Sanctis V."/>
            <person name="Pecorari M."/>
            <person name="Jousson O."/>
            <person name="Segata N."/>
            <person name="Cirillo D.M."/>
        </authorList>
    </citation>
    <scope>NUCLEOTIDE SEQUENCE [LARGE SCALE GENOMIC DNA]</scope>
    <source>
        <strain evidence="5 7">NCTC 12882</strain>
    </source>
</reference>
<keyword evidence="2" id="KW-1133">Transmembrane helix</keyword>
<organism evidence="4 6">
    <name type="scientific">Mycobacterium celatum</name>
    <dbReference type="NCBI Taxonomy" id="28045"/>
    <lineage>
        <taxon>Bacteria</taxon>
        <taxon>Bacillati</taxon>
        <taxon>Actinomycetota</taxon>
        <taxon>Actinomycetes</taxon>
        <taxon>Mycobacteriales</taxon>
        <taxon>Mycobacteriaceae</taxon>
        <taxon>Mycobacterium</taxon>
    </lineage>
</organism>
<keyword evidence="2" id="KW-0812">Transmembrane</keyword>
<dbReference type="EMBL" id="LQOM01000033">
    <property type="protein sequence ID" value="ORV10677.1"/>
    <property type="molecule type" value="Genomic_DNA"/>
</dbReference>
<evidence type="ECO:0000313" key="6">
    <source>
        <dbReference type="Proteomes" id="UP000193907"/>
    </source>
</evidence>
<proteinExistence type="predicted"/>
<dbReference type="EMBL" id="PDKV01000013">
    <property type="protein sequence ID" value="PIB78740.1"/>
    <property type="molecule type" value="Genomic_DNA"/>
</dbReference>
<sequence>MHEVCGSSGERADYARAERRRPRRADQSPADTLRELPAVVVLERMPIPVLAIGPGGAILFANTAFAAMLGHTRHTMVDLTFHSIFRNLPAAEPVETMRAYADELVDLAHRDGSIVRARMSKSAMVRADDNIALAAFHDLTEQLWHDEKR</sequence>
<dbReference type="STRING" id="28045.AWB95_14855"/>
<feature type="region of interest" description="Disordered" evidence="1">
    <location>
        <begin position="1"/>
        <end position="30"/>
    </location>
</feature>
<protein>
    <submittedName>
        <fullName evidence="5">PAS domain-containing protein</fullName>
    </submittedName>
</protein>
<reference evidence="4 6" key="1">
    <citation type="submission" date="2016-01" db="EMBL/GenBank/DDBJ databases">
        <title>The new phylogeny of the genus Mycobacterium.</title>
        <authorList>
            <person name="Tarcisio F."/>
            <person name="Conor M."/>
            <person name="Antonella G."/>
            <person name="Elisabetta G."/>
            <person name="Giulia F.S."/>
            <person name="Sara T."/>
            <person name="Anna F."/>
            <person name="Clotilde B."/>
            <person name="Roberto B."/>
            <person name="Veronica D.S."/>
            <person name="Fabio R."/>
            <person name="Monica P."/>
            <person name="Olivier J."/>
            <person name="Enrico T."/>
            <person name="Nicola S."/>
        </authorList>
    </citation>
    <scope>NUCLEOTIDE SEQUENCE [LARGE SCALE GENOMIC DNA]</scope>
    <source>
        <strain evidence="4 6">DSM 44243</strain>
    </source>
</reference>
<dbReference type="SUPFAM" id="SSF55785">
    <property type="entry name" value="PYP-like sensor domain (PAS domain)"/>
    <property type="match status" value="1"/>
</dbReference>
<accession>A0A1X1RNX2</accession>
<dbReference type="Proteomes" id="UP000230971">
    <property type="component" value="Unassembled WGS sequence"/>
</dbReference>
<dbReference type="OrthoDB" id="4722718at2"/>
<keyword evidence="6" id="KW-1185">Reference proteome</keyword>
<evidence type="ECO:0000259" key="3">
    <source>
        <dbReference type="Pfam" id="PF13426"/>
    </source>
</evidence>
<evidence type="ECO:0000313" key="4">
    <source>
        <dbReference type="EMBL" id="ORV10677.1"/>
    </source>
</evidence>
<dbReference type="AlphaFoldDB" id="A0A1X1RNX2"/>
<dbReference type="InterPro" id="IPR035965">
    <property type="entry name" value="PAS-like_dom_sf"/>
</dbReference>
<evidence type="ECO:0000256" key="2">
    <source>
        <dbReference type="SAM" id="Phobius"/>
    </source>
</evidence>
<evidence type="ECO:0000313" key="7">
    <source>
        <dbReference type="Proteomes" id="UP000230971"/>
    </source>
</evidence>
<dbReference type="Pfam" id="PF13426">
    <property type="entry name" value="PAS_9"/>
    <property type="match status" value="1"/>
</dbReference>
<comment type="caution">
    <text evidence="4">The sequence shown here is derived from an EMBL/GenBank/DDBJ whole genome shotgun (WGS) entry which is preliminary data.</text>
</comment>
<gene>
    <name evidence="4" type="ORF">AWB95_14855</name>
    <name evidence="5" type="ORF">CQY23_12565</name>
</gene>
<feature type="transmembrane region" description="Helical" evidence="2">
    <location>
        <begin position="47"/>
        <end position="69"/>
    </location>
</feature>